<protein>
    <recommendedName>
        <fullName evidence="1">protein acetyllysine N-acetyltransferase</fullName>
        <ecNumber evidence="1">2.3.1.286</ecNumber>
    </recommendedName>
</protein>
<feature type="binding site" evidence="4">
    <location>
        <position position="144"/>
    </location>
    <ligand>
        <name>Zn(2+)</name>
        <dbReference type="ChEBI" id="CHEBI:29105"/>
    </ligand>
</feature>
<dbReference type="PANTHER" id="PTHR11085">
    <property type="entry name" value="NAD-DEPENDENT PROTEIN DEACYLASE SIRTUIN-5, MITOCHONDRIAL-RELATED"/>
    <property type="match status" value="1"/>
</dbReference>
<dbReference type="NCBIfam" id="NF003738">
    <property type="entry name" value="PRK05333.1"/>
    <property type="match status" value="1"/>
</dbReference>
<dbReference type="InterPro" id="IPR003000">
    <property type="entry name" value="Sirtuin"/>
</dbReference>
<dbReference type="STRING" id="767434.Fraau_2185"/>
<feature type="domain" description="Deacetylase sirtuin-type" evidence="5">
    <location>
        <begin position="12"/>
        <end position="284"/>
    </location>
</feature>
<keyword evidence="4" id="KW-0862">Zinc</keyword>
<dbReference type="EMBL" id="CP003350">
    <property type="protein sequence ID" value="AFC86567.1"/>
    <property type="molecule type" value="Genomic_DNA"/>
</dbReference>
<accession>H8L4L2</accession>
<evidence type="ECO:0000256" key="1">
    <source>
        <dbReference type="ARBA" id="ARBA00012928"/>
    </source>
</evidence>
<dbReference type="KEGG" id="fau:Fraau_2185"/>
<feature type="binding site" evidence="4">
    <location>
        <position position="141"/>
    </location>
    <ligand>
        <name>Zn(2+)</name>
        <dbReference type="ChEBI" id="CHEBI:29105"/>
    </ligand>
</feature>
<gene>
    <name evidence="6" type="ordered locus">Fraau_2185</name>
</gene>
<dbReference type="Pfam" id="PF02146">
    <property type="entry name" value="SIR2"/>
    <property type="match status" value="1"/>
</dbReference>
<dbReference type="PANTHER" id="PTHR11085:SF10">
    <property type="entry name" value="NAD-DEPENDENT PROTEIN DEACYLASE SIRTUIN-5, MITOCHONDRIAL-RELATED"/>
    <property type="match status" value="1"/>
</dbReference>
<feature type="active site" description="Proton acceptor" evidence="4">
    <location>
        <position position="133"/>
    </location>
</feature>
<dbReference type="HOGENOM" id="CLU_023643_3_2_6"/>
<reference evidence="6" key="1">
    <citation type="submission" date="2012-02" db="EMBL/GenBank/DDBJ databases">
        <title>The complete genome of Frateuria aurantia DSM 6220.</title>
        <authorList>
            <consortium name="US DOE Joint Genome Institute (JGI-PGF)"/>
            <person name="Lucas S."/>
            <person name="Copeland A."/>
            <person name="Lapidus A."/>
            <person name="Glavina del Rio T."/>
            <person name="Dalin E."/>
            <person name="Tice H."/>
            <person name="Bruce D."/>
            <person name="Goodwin L."/>
            <person name="Pitluck S."/>
            <person name="Peters L."/>
            <person name="Ovchinnikova G."/>
            <person name="Teshima H."/>
            <person name="Kyrpides N."/>
            <person name="Mavromatis K."/>
            <person name="Ivanova N."/>
            <person name="Brettin T."/>
            <person name="Detter J.C."/>
            <person name="Han C."/>
            <person name="Larimer F."/>
            <person name="Land M."/>
            <person name="Hauser L."/>
            <person name="Markowitz V."/>
            <person name="Cheng J.-F."/>
            <person name="Hugenholtz P."/>
            <person name="Woyke T."/>
            <person name="Wu D."/>
            <person name="Brambilla E."/>
            <person name="Klenk H.-P."/>
            <person name="Eisen J.A."/>
        </authorList>
    </citation>
    <scope>NUCLEOTIDE SEQUENCE</scope>
    <source>
        <strain evidence="6">DSM 6220</strain>
    </source>
</reference>
<dbReference type="GO" id="GO:0070403">
    <property type="term" value="F:NAD+ binding"/>
    <property type="evidence" value="ECO:0007669"/>
    <property type="project" value="InterPro"/>
</dbReference>
<organism evidence="6 7">
    <name type="scientific">Frateuria aurantia (strain ATCC 33424 / DSM 6220 / KCTC 2777 / LMG 1558 / NBRC 3245 / NCIMB 13370)</name>
    <name type="common">Acetobacter aurantius</name>
    <dbReference type="NCBI Taxonomy" id="767434"/>
    <lineage>
        <taxon>Bacteria</taxon>
        <taxon>Pseudomonadati</taxon>
        <taxon>Pseudomonadota</taxon>
        <taxon>Gammaproteobacteria</taxon>
        <taxon>Lysobacterales</taxon>
        <taxon>Rhodanobacteraceae</taxon>
        <taxon>Frateuria</taxon>
    </lineage>
</organism>
<feature type="binding site" evidence="4">
    <location>
        <position position="192"/>
    </location>
    <ligand>
        <name>Zn(2+)</name>
        <dbReference type="ChEBI" id="CHEBI:29105"/>
    </ligand>
</feature>
<dbReference type="InterPro" id="IPR026590">
    <property type="entry name" value="Ssirtuin_cat_dom"/>
</dbReference>
<evidence type="ECO:0000259" key="5">
    <source>
        <dbReference type="PROSITE" id="PS50305"/>
    </source>
</evidence>
<keyword evidence="4" id="KW-0479">Metal-binding</keyword>
<evidence type="ECO:0000256" key="3">
    <source>
        <dbReference type="ARBA" id="ARBA00023027"/>
    </source>
</evidence>
<dbReference type="AlphaFoldDB" id="H8L4L2"/>
<evidence type="ECO:0000313" key="6">
    <source>
        <dbReference type="EMBL" id="AFC86567.1"/>
    </source>
</evidence>
<dbReference type="Gene3D" id="3.40.50.1220">
    <property type="entry name" value="TPP-binding domain"/>
    <property type="match status" value="1"/>
</dbReference>
<name>H8L4L2_FRAAD</name>
<dbReference type="OrthoDB" id="9800582at2"/>
<dbReference type="InterPro" id="IPR050134">
    <property type="entry name" value="NAD-dep_sirtuin_deacylases"/>
</dbReference>
<keyword evidence="3" id="KW-0520">NAD</keyword>
<dbReference type="Proteomes" id="UP000005234">
    <property type="component" value="Chromosome"/>
</dbReference>
<dbReference type="InterPro" id="IPR029035">
    <property type="entry name" value="DHS-like_NAD/FAD-binding_dom"/>
</dbReference>
<evidence type="ECO:0000256" key="2">
    <source>
        <dbReference type="ARBA" id="ARBA00022679"/>
    </source>
</evidence>
<dbReference type="EC" id="2.3.1.286" evidence="1"/>
<feature type="binding site" evidence="4">
    <location>
        <position position="195"/>
    </location>
    <ligand>
        <name>Zn(2+)</name>
        <dbReference type="ChEBI" id="CHEBI:29105"/>
    </ligand>
</feature>
<evidence type="ECO:0000313" key="7">
    <source>
        <dbReference type="Proteomes" id="UP000005234"/>
    </source>
</evidence>
<keyword evidence="2" id="KW-0808">Transferase</keyword>
<dbReference type="PROSITE" id="PS50305">
    <property type="entry name" value="SIRTUIN"/>
    <property type="match status" value="1"/>
</dbReference>
<keyword evidence="7" id="KW-1185">Reference proteome</keyword>
<dbReference type="GO" id="GO:0017136">
    <property type="term" value="F:histone deacetylase activity, NAD-dependent"/>
    <property type="evidence" value="ECO:0007669"/>
    <property type="project" value="TreeGrafter"/>
</dbReference>
<dbReference type="SUPFAM" id="SSF52467">
    <property type="entry name" value="DHS-like NAD/FAD-binding domain"/>
    <property type="match status" value="1"/>
</dbReference>
<dbReference type="eggNOG" id="COG0846">
    <property type="taxonomic scope" value="Bacteria"/>
</dbReference>
<evidence type="ECO:0000256" key="4">
    <source>
        <dbReference type="PROSITE-ProRule" id="PRU00236"/>
    </source>
</evidence>
<sequence length="284" mass="31164">MVEAGSDVAASAAGQESLKASWQSLWRRHRRWWVLSGAGCSTEAGIPCYRDQQGAWQHPPPVTWQDFTRSPTVRQRYWIRSRLGWPRFAAAQPTAMHHALARAGRAGRLSLLVTQNVDGLHQRAGSPQVLDLHGRLDRVRCLGCGAISGREALQSRLEQAGHIADTDSLRRAPDGDMDWQSVGPMDFRVPDCEHCGGILKPDVVFFGEALPAERPAQALASLTEADAVLVIGSSLMVYSGYRLVREAARLGLPVVAINQGRTRADDLFSLKIERPCGEVAAWLD</sequence>
<dbReference type="GO" id="GO:0046872">
    <property type="term" value="F:metal ion binding"/>
    <property type="evidence" value="ECO:0007669"/>
    <property type="project" value="UniProtKB-KW"/>
</dbReference>
<dbReference type="InterPro" id="IPR026591">
    <property type="entry name" value="Sirtuin_cat_small_dom_sf"/>
</dbReference>
<dbReference type="Gene3D" id="3.30.1600.10">
    <property type="entry name" value="SIR2/SIRT2 'Small Domain"/>
    <property type="match status" value="1"/>
</dbReference>
<proteinExistence type="predicted"/>